<dbReference type="Proteomes" id="UP001279734">
    <property type="component" value="Unassembled WGS sequence"/>
</dbReference>
<accession>A0AAD3SGI4</accession>
<dbReference type="EMBL" id="BSYO01000010">
    <property type="protein sequence ID" value="GMH10360.1"/>
    <property type="molecule type" value="Genomic_DNA"/>
</dbReference>
<sequence length="88" mass="10036">MMRLPTYLFMLRLVPGSESSTVKFLALEWYHQDYLLVVIDNPGASACCSECPLLLCLSLPMPAHLEESEWWFPVNRSFCSVLVSSSDY</sequence>
<dbReference type="AlphaFoldDB" id="A0AAD3SGI4"/>
<organism evidence="1 2">
    <name type="scientific">Nepenthes gracilis</name>
    <name type="common">Slender pitcher plant</name>
    <dbReference type="NCBI Taxonomy" id="150966"/>
    <lineage>
        <taxon>Eukaryota</taxon>
        <taxon>Viridiplantae</taxon>
        <taxon>Streptophyta</taxon>
        <taxon>Embryophyta</taxon>
        <taxon>Tracheophyta</taxon>
        <taxon>Spermatophyta</taxon>
        <taxon>Magnoliopsida</taxon>
        <taxon>eudicotyledons</taxon>
        <taxon>Gunneridae</taxon>
        <taxon>Pentapetalae</taxon>
        <taxon>Caryophyllales</taxon>
        <taxon>Nepenthaceae</taxon>
        <taxon>Nepenthes</taxon>
    </lineage>
</organism>
<keyword evidence="2" id="KW-1185">Reference proteome</keyword>
<proteinExistence type="predicted"/>
<protein>
    <submittedName>
        <fullName evidence="1">Uncharacterized protein</fullName>
    </submittedName>
</protein>
<evidence type="ECO:0000313" key="1">
    <source>
        <dbReference type="EMBL" id="GMH10360.1"/>
    </source>
</evidence>
<comment type="caution">
    <text evidence="1">The sequence shown here is derived from an EMBL/GenBank/DDBJ whole genome shotgun (WGS) entry which is preliminary data.</text>
</comment>
<reference evidence="1" key="1">
    <citation type="submission" date="2023-05" db="EMBL/GenBank/DDBJ databases">
        <title>Nepenthes gracilis genome sequencing.</title>
        <authorList>
            <person name="Fukushima K."/>
        </authorList>
    </citation>
    <scope>NUCLEOTIDE SEQUENCE</scope>
    <source>
        <strain evidence="1">SING2019-196</strain>
    </source>
</reference>
<evidence type="ECO:0000313" key="2">
    <source>
        <dbReference type="Proteomes" id="UP001279734"/>
    </source>
</evidence>
<name>A0AAD3SGI4_NEPGR</name>
<gene>
    <name evidence="1" type="ORF">Nepgr_012201</name>
</gene>